<evidence type="ECO:0000313" key="2">
    <source>
        <dbReference type="Proteomes" id="UP000009311"/>
    </source>
</evidence>
<reference evidence="1 2" key="1">
    <citation type="submission" date="2012-06" db="EMBL/GenBank/DDBJ databases">
        <title>Draft Genome Sequence of Lactobacillus pasteurii CRBIP 24.76T.</title>
        <authorList>
            <person name="Cousin S."/>
            <person name="Bouchier C."/>
            <person name="Loux V."/>
            <person name="Ma L."/>
            <person name="Creno S."/>
            <person name="Bizet C."/>
            <person name="Clermont D."/>
        </authorList>
    </citation>
    <scope>NUCLEOTIDE SEQUENCE [LARGE SCALE GENOMIC DNA]</scope>
    <source>
        <strain evidence="2">CRBIP 24.76T</strain>
    </source>
</reference>
<evidence type="ECO:0000313" key="1">
    <source>
        <dbReference type="EMBL" id="CCI85334.1"/>
    </source>
</evidence>
<accession>I7KLE6</accession>
<organism evidence="1 2">
    <name type="scientific">Lactobacillus pasteurii DSM 23907 = CRBIP 24.76</name>
    <dbReference type="NCBI Taxonomy" id="1423790"/>
    <lineage>
        <taxon>Bacteria</taxon>
        <taxon>Bacillati</taxon>
        <taxon>Bacillota</taxon>
        <taxon>Bacilli</taxon>
        <taxon>Lactobacillales</taxon>
        <taxon>Lactobacillaceae</taxon>
        <taxon>Lactobacillus</taxon>
    </lineage>
</organism>
<name>I7KLE6_9LACO</name>
<dbReference type="Proteomes" id="UP000009311">
    <property type="component" value="Unassembled WGS sequence"/>
</dbReference>
<dbReference type="RefSeq" id="WP_009559886.1">
    <property type="nucleotide sequence ID" value="NZ_AYZN01000001.1"/>
</dbReference>
<protein>
    <submittedName>
        <fullName evidence="1">Uncharacterized protein</fullName>
    </submittedName>
</protein>
<keyword evidence="2" id="KW-1185">Reference proteome</keyword>
<gene>
    <name evidence="1" type="ORF">BN53_04425</name>
</gene>
<dbReference type="STRING" id="1423790.BN53_04425"/>
<dbReference type="AlphaFoldDB" id="I7KLE6"/>
<comment type="caution">
    <text evidence="1">The sequence shown here is derived from an EMBL/GenBank/DDBJ whole genome shotgun (WGS) entry which is preliminary data.</text>
</comment>
<dbReference type="PATRIC" id="fig|1423790.3.peg.307"/>
<proteinExistence type="predicted"/>
<sequence length="82" mass="9665">MIMTIKDLKASLNDWSLDYSFEYKDKACGFEILDADQNHVNYLLWFGKTSREYTNKDDMLNDPLFDGKSLVELLPFIDIEVY</sequence>
<dbReference type="EMBL" id="CAKD01000021">
    <property type="protein sequence ID" value="CCI85334.1"/>
    <property type="molecule type" value="Genomic_DNA"/>
</dbReference>